<feature type="coiled-coil region" evidence="1">
    <location>
        <begin position="33"/>
        <end position="64"/>
    </location>
</feature>
<evidence type="ECO:0000256" key="2">
    <source>
        <dbReference type="SAM" id="MobiDB-lite"/>
    </source>
</evidence>
<feature type="compositionally biased region" description="Polar residues" evidence="2">
    <location>
        <begin position="130"/>
        <end position="142"/>
    </location>
</feature>
<organism evidence="3 4">
    <name type="scientific">Porites evermanni</name>
    <dbReference type="NCBI Taxonomy" id="104178"/>
    <lineage>
        <taxon>Eukaryota</taxon>
        <taxon>Metazoa</taxon>
        <taxon>Cnidaria</taxon>
        <taxon>Anthozoa</taxon>
        <taxon>Hexacorallia</taxon>
        <taxon>Scleractinia</taxon>
        <taxon>Fungiina</taxon>
        <taxon>Poritidae</taxon>
        <taxon>Porites</taxon>
    </lineage>
</organism>
<dbReference type="Proteomes" id="UP001159427">
    <property type="component" value="Unassembled WGS sequence"/>
</dbReference>
<evidence type="ECO:0000313" key="3">
    <source>
        <dbReference type="EMBL" id="CAH3013951.1"/>
    </source>
</evidence>
<dbReference type="PANTHER" id="PTHR21534:SF0">
    <property type="entry name" value="KATANIN-INTERACTING PROTEIN"/>
    <property type="match status" value="1"/>
</dbReference>
<accession>A0ABN8LA30</accession>
<reference evidence="3 4" key="1">
    <citation type="submission" date="2022-05" db="EMBL/GenBank/DDBJ databases">
        <authorList>
            <consortium name="Genoscope - CEA"/>
            <person name="William W."/>
        </authorList>
    </citation>
    <scope>NUCLEOTIDE SEQUENCE [LARGE SCALE GENOMIC DNA]</scope>
</reference>
<evidence type="ECO:0000313" key="4">
    <source>
        <dbReference type="Proteomes" id="UP001159427"/>
    </source>
</evidence>
<evidence type="ECO:0000256" key="1">
    <source>
        <dbReference type="SAM" id="Coils"/>
    </source>
</evidence>
<gene>
    <name evidence="3" type="ORF">PEVE_00028716</name>
</gene>
<feature type="region of interest" description="Disordered" evidence="2">
    <location>
        <begin position="82"/>
        <end position="102"/>
    </location>
</feature>
<dbReference type="InterPro" id="IPR026704">
    <property type="entry name" value="KATNIP"/>
</dbReference>
<name>A0ABN8LA30_9CNID</name>
<keyword evidence="1" id="KW-0175">Coiled coil</keyword>
<proteinExistence type="predicted"/>
<feature type="region of interest" description="Disordered" evidence="2">
    <location>
        <begin position="1"/>
        <end position="25"/>
    </location>
</feature>
<sequence>MDDSYGKWDKSRGKPGRHKEEVASVKDEVHPDYEEYLLLLQQRNRLLKKLKKKDEQQIELEKKEQGFSIYVNGANVELGRAYSRAKSRSSSRHTKTAGDAYRERKKLLQHELQALEKEAEARNSRIKTAPDQTPTSRKGWNYDSIQIRTDEGKKVKLRAPGNNVMIRNF</sequence>
<feature type="compositionally biased region" description="Basic residues" evidence="2">
    <location>
        <begin position="83"/>
        <end position="95"/>
    </location>
</feature>
<keyword evidence="4" id="KW-1185">Reference proteome</keyword>
<protein>
    <submittedName>
        <fullName evidence="3">Uncharacterized protein</fullName>
    </submittedName>
</protein>
<feature type="region of interest" description="Disordered" evidence="2">
    <location>
        <begin position="119"/>
        <end position="142"/>
    </location>
</feature>
<dbReference type="EMBL" id="CALNXI010000004">
    <property type="protein sequence ID" value="CAH3013951.1"/>
    <property type="molecule type" value="Genomic_DNA"/>
</dbReference>
<comment type="caution">
    <text evidence="3">The sequence shown here is derived from an EMBL/GenBank/DDBJ whole genome shotgun (WGS) entry which is preliminary data.</text>
</comment>
<dbReference type="PANTHER" id="PTHR21534">
    <property type="entry name" value="KATANIN-INTERACTING PROTEIN"/>
    <property type="match status" value="1"/>
</dbReference>